<evidence type="ECO:0000313" key="2">
    <source>
        <dbReference type="EMBL" id="KKT67624.1"/>
    </source>
</evidence>
<protein>
    <submittedName>
        <fullName evidence="2">Uncharacterized protein</fullName>
    </submittedName>
</protein>
<dbReference type="Proteomes" id="UP000034826">
    <property type="component" value="Unassembled WGS sequence"/>
</dbReference>
<evidence type="ECO:0000313" key="3">
    <source>
        <dbReference type="Proteomes" id="UP000034826"/>
    </source>
</evidence>
<evidence type="ECO:0000256" key="1">
    <source>
        <dbReference type="SAM" id="Phobius"/>
    </source>
</evidence>
<dbReference type="EMBL" id="LCIY01000003">
    <property type="protein sequence ID" value="KKT67624.1"/>
    <property type="molecule type" value="Genomic_DNA"/>
</dbReference>
<sequence length="187" mass="21231">MEHNKEGKQKGMSVKLKALIFVILIVVTVSVVLFRKPTDKSYNQELESYKSVYQESSVIFLRKAFEAYLENDSSKACILQVAVTKSEGKDYGVTGITSGLESFDKDYYKSKFVVATFGDNKEIEGSKDIQIIFKDHPDRIFYAWIGNNPQGETCLLGFNSKNEIDPEKLRETIKNTEPYFSDPNLAI</sequence>
<gene>
    <name evidence="2" type="ORF">UW60_C0003G0032</name>
</gene>
<proteinExistence type="predicted"/>
<keyword evidence="1" id="KW-0472">Membrane</keyword>
<reference evidence="2 3" key="1">
    <citation type="journal article" date="2015" name="Nature">
        <title>rRNA introns, odd ribosomes, and small enigmatic genomes across a large radiation of phyla.</title>
        <authorList>
            <person name="Brown C.T."/>
            <person name="Hug L.A."/>
            <person name="Thomas B.C."/>
            <person name="Sharon I."/>
            <person name="Castelle C.J."/>
            <person name="Singh A."/>
            <person name="Wilkins M.J."/>
            <person name="Williams K.H."/>
            <person name="Banfield J.F."/>
        </authorList>
    </citation>
    <scope>NUCLEOTIDE SEQUENCE [LARGE SCALE GENOMIC DNA]</scope>
</reference>
<comment type="caution">
    <text evidence="2">The sequence shown here is derived from an EMBL/GenBank/DDBJ whole genome shotgun (WGS) entry which is preliminary data.</text>
</comment>
<dbReference type="AlphaFoldDB" id="A0A0G1M6V3"/>
<name>A0A0G1M6V3_9BACT</name>
<keyword evidence="1" id="KW-0812">Transmembrane</keyword>
<keyword evidence="1" id="KW-1133">Transmembrane helix</keyword>
<feature type="transmembrane region" description="Helical" evidence="1">
    <location>
        <begin position="16"/>
        <end position="34"/>
    </location>
</feature>
<accession>A0A0G1M6V3</accession>
<organism evidence="2 3">
    <name type="scientific">Candidatus Woesebacteria bacterium GW2011_GWA2_44_33</name>
    <dbReference type="NCBI Taxonomy" id="1618564"/>
    <lineage>
        <taxon>Bacteria</taxon>
        <taxon>Candidatus Woeseibacteriota</taxon>
    </lineage>
</organism>